<keyword evidence="2" id="KW-1185">Reference proteome</keyword>
<dbReference type="RefSeq" id="WP_090880188.1">
    <property type="nucleotide sequence ID" value="NZ_FMXQ01000011.1"/>
</dbReference>
<dbReference type="SUPFAM" id="SSF52540">
    <property type="entry name" value="P-loop containing nucleoside triphosphate hydrolases"/>
    <property type="match status" value="1"/>
</dbReference>
<dbReference type="InterPro" id="IPR027417">
    <property type="entry name" value="P-loop_NTPase"/>
</dbReference>
<accession>A0A1G6ECE2</accession>
<dbReference type="Proteomes" id="UP000199071">
    <property type="component" value="Unassembled WGS sequence"/>
</dbReference>
<protein>
    <recommendedName>
        <fullName evidence="3">Sulfotransferase family protein</fullName>
    </recommendedName>
</protein>
<sequence>MIASFEHNFIFIKTRKTGGTTVEIALTPSCGPRDILTPITMEDELLRLQEGKVAARNYVDDPALEAEIAAAVLQQDAARVRKLKRRSGRQGGLHNHSPASKIRSKLPKDFWDKAFKFTVERHPYEKVVSGVYWGSRNDSPDDFSKLIDEKVAKRPEDLKLYSIGDDVVVDEILRQETLEADLARLAEKFGLELPPRLPKAKGAFRMDRRPAHEILTPAQKAVIYERHRKTFDLLGYEP</sequence>
<evidence type="ECO:0000313" key="2">
    <source>
        <dbReference type="Proteomes" id="UP000199071"/>
    </source>
</evidence>
<dbReference type="OrthoDB" id="288532at2"/>
<gene>
    <name evidence="1" type="ORF">SAMN02982931_04369</name>
</gene>
<evidence type="ECO:0000313" key="1">
    <source>
        <dbReference type="EMBL" id="SDB55073.1"/>
    </source>
</evidence>
<dbReference type="AlphaFoldDB" id="A0A1G6ECE2"/>
<dbReference type="EMBL" id="FMXQ01000011">
    <property type="protein sequence ID" value="SDB55073.1"/>
    <property type="molecule type" value="Genomic_DNA"/>
</dbReference>
<reference evidence="1 2" key="1">
    <citation type="submission" date="2016-10" db="EMBL/GenBank/DDBJ databases">
        <authorList>
            <person name="de Groot N.N."/>
        </authorList>
    </citation>
    <scope>NUCLEOTIDE SEQUENCE [LARGE SCALE GENOMIC DNA]</scope>
    <source>
        <strain evidence="1 2">ATCC 35022</strain>
    </source>
</reference>
<name>A0A1G6ECE2_9HYPH</name>
<organism evidence="1 2">
    <name type="scientific">Bauldia litoralis</name>
    <dbReference type="NCBI Taxonomy" id="665467"/>
    <lineage>
        <taxon>Bacteria</taxon>
        <taxon>Pseudomonadati</taxon>
        <taxon>Pseudomonadota</taxon>
        <taxon>Alphaproteobacteria</taxon>
        <taxon>Hyphomicrobiales</taxon>
        <taxon>Kaistiaceae</taxon>
        <taxon>Bauldia</taxon>
    </lineage>
</organism>
<evidence type="ECO:0008006" key="3">
    <source>
        <dbReference type="Google" id="ProtNLM"/>
    </source>
</evidence>
<proteinExistence type="predicted"/>
<dbReference type="STRING" id="665467.SAMN02982931_04369"/>